<keyword evidence="2" id="KW-0472">Membrane</keyword>
<gene>
    <name evidence="3" type="ORF">K8V35_07300</name>
</gene>
<reference evidence="3" key="2">
    <citation type="submission" date="2021-09" db="EMBL/GenBank/DDBJ databases">
        <authorList>
            <person name="Gilroy R."/>
        </authorList>
    </citation>
    <scope>NUCLEOTIDE SEQUENCE</scope>
    <source>
        <strain evidence="3">6019</strain>
    </source>
</reference>
<evidence type="ECO:0000313" key="4">
    <source>
        <dbReference type="Proteomes" id="UP000763505"/>
    </source>
</evidence>
<feature type="non-terminal residue" evidence="3">
    <location>
        <position position="1"/>
    </location>
</feature>
<dbReference type="EMBL" id="DYYI01000079">
    <property type="protein sequence ID" value="HJE20142.1"/>
    <property type="molecule type" value="Genomic_DNA"/>
</dbReference>
<accession>A0A921JBP9</accession>
<feature type="region of interest" description="Disordered" evidence="1">
    <location>
        <begin position="61"/>
        <end position="99"/>
    </location>
</feature>
<feature type="transmembrane region" description="Helical" evidence="2">
    <location>
        <begin position="105"/>
        <end position="125"/>
    </location>
</feature>
<dbReference type="AlphaFoldDB" id="A0A921JBP9"/>
<comment type="caution">
    <text evidence="3">The sequence shown here is derived from an EMBL/GenBank/DDBJ whole genome shotgun (WGS) entry which is preliminary data.</text>
</comment>
<evidence type="ECO:0000256" key="2">
    <source>
        <dbReference type="SAM" id="Phobius"/>
    </source>
</evidence>
<reference evidence="3" key="1">
    <citation type="journal article" date="2021" name="PeerJ">
        <title>Extensive microbial diversity within the chicken gut microbiome revealed by metagenomics and culture.</title>
        <authorList>
            <person name="Gilroy R."/>
            <person name="Ravi A."/>
            <person name="Getino M."/>
            <person name="Pursley I."/>
            <person name="Horton D.L."/>
            <person name="Alikhan N.F."/>
            <person name="Baker D."/>
            <person name="Gharbi K."/>
            <person name="Hall N."/>
            <person name="Watson M."/>
            <person name="Adriaenssens E.M."/>
            <person name="Foster-Nyarko E."/>
            <person name="Jarju S."/>
            <person name="Secka A."/>
            <person name="Antonio M."/>
            <person name="Oren A."/>
            <person name="Chaudhuri R.R."/>
            <person name="La Ragione R."/>
            <person name="Hildebrand F."/>
            <person name="Pallen M.J."/>
        </authorList>
    </citation>
    <scope>NUCLEOTIDE SEQUENCE</scope>
    <source>
        <strain evidence="3">6019</strain>
    </source>
</reference>
<evidence type="ECO:0000256" key="1">
    <source>
        <dbReference type="SAM" id="MobiDB-lite"/>
    </source>
</evidence>
<keyword evidence="2" id="KW-0812">Transmembrane</keyword>
<dbReference type="Proteomes" id="UP000763505">
    <property type="component" value="Unassembled WGS sequence"/>
</dbReference>
<proteinExistence type="predicted"/>
<feature type="compositionally biased region" description="Basic and acidic residues" evidence="1">
    <location>
        <begin position="68"/>
        <end position="91"/>
    </location>
</feature>
<sequence length="184" mass="21763">DDRNAEKYLLAYLFKTAKIYNVRTIKYMRKHRLEENGGRLQVLSTEQRRVRLTRNIEKPETKYQMQELPRRDVDGDRYGSDYRQSELDNPKKKSKKKRRRRGRSNNFLIIFFLIVFFPVGLVLMWTSHWRLWLKIVISVFYAMGLNAAGGGDGGDGGDGNFEDTTPAYEEEFNNFDQDNDPFFE</sequence>
<protein>
    <submittedName>
        <fullName evidence="3">Uncharacterized protein</fullName>
    </submittedName>
</protein>
<organism evidence="3 4">
    <name type="scientific">Aliicoccus persicus</name>
    <dbReference type="NCBI Taxonomy" id="930138"/>
    <lineage>
        <taxon>Bacteria</taxon>
        <taxon>Bacillati</taxon>
        <taxon>Bacillota</taxon>
        <taxon>Bacilli</taxon>
        <taxon>Bacillales</taxon>
        <taxon>Staphylococcaceae</taxon>
        <taxon>Aliicoccus</taxon>
    </lineage>
</organism>
<evidence type="ECO:0000313" key="3">
    <source>
        <dbReference type="EMBL" id="HJE20142.1"/>
    </source>
</evidence>
<name>A0A921JBP9_9STAP</name>
<keyword evidence="2" id="KW-1133">Transmembrane helix</keyword>